<dbReference type="EMBL" id="CP002431">
    <property type="protein sequence ID" value="ADU63543.1"/>
    <property type="molecule type" value="Genomic_DNA"/>
</dbReference>
<gene>
    <name evidence="1" type="ordered locus">Daes_2543</name>
</gene>
<dbReference type="RefSeq" id="WP_013515452.1">
    <property type="nucleotide sequence ID" value="NC_014844.1"/>
</dbReference>
<dbReference type="SUPFAM" id="SSF56784">
    <property type="entry name" value="HAD-like"/>
    <property type="match status" value="1"/>
</dbReference>
<keyword evidence="2" id="KW-1185">Reference proteome</keyword>
<dbReference type="Gene3D" id="1.10.150.240">
    <property type="entry name" value="Putative phosphatase, domain 2"/>
    <property type="match status" value="1"/>
</dbReference>
<dbReference type="SFLD" id="SFLDG01129">
    <property type="entry name" value="C1.5:_HAD__Beta-PGM__Phosphata"/>
    <property type="match status" value="1"/>
</dbReference>
<reference evidence="1 2" key="2">
    <citation type="journal article" date="2014" name="Genome Announc.">
        <title>Complete Genome Sequence of the Subsurface, Mesophilic Sulfate-Reducing Bacterium Desulfovibrio aespoeensis Aspo-2.</title>
        <authorList>
            <person name="Pedersen K."/>
            <person name="Bengtsson A."/>
            <person name="Edlund J."/>
            <person name="Rabe L."/>
            <person name="Hazen T."/>
            <person name="Chakraborty R."/>
            <person name="Goodwin L."/>
            <person name="Shapiro N."/>
        </authorList>
    </citation>
    <scope>NUCLEOTIDE SEQUENCE [LARGE SCALE GENOMIC DNA]</scope>
    <source>
        <strain evidence="2">ATCC 700646 / DSM 10631 / Aspo-2</strain>
    </source>
</reference>
<dbReference type="SFLD" id="SFLDS00003">
    <property type="entry name" value="Haloacid_Dehalogenase"/>
    <property type="match status" value="1"/>
</dbReference>
<reference evidence="2" key="1">
    <citation type="submission" date="2010-12" db="EMBL/GenBank/DDBJ databases">
        <title>Complete sequence of Desulfovibrio aespoeensis Aspo-2.</title>
        <authorList>
            <consortium name="US DOE Joint Genome Institute"/>
            <person name="Lucas S."/>
            <person name="Copeland A."/>
            <person name="Lapidus A."/>
            <person name="Cheng J.-F."/>
            <person name="Goodwin L."/>
            <person name="Pitluck S."/>
            <person name="Chertkov O."/>
            <person name="Misra M."/>
            <person name="Detter J.C."/>
            <person name="Han C."/>
            <person name="Tapia R."/>
            <person name="Land M."/>
            <person name="Hauser L."/>
            <person name="Kyrpides N."/>
            <person name="Ivanova N."/>
            <person name="Ovchinnikova G."/>
            <person name="Pedersen K."/>
            <person name="Jagevall S."/>
            <person name="Hazen T."/>
            <person name="Woyke T."/>
        </authorList>
    </citation>
    <scope>NUCLEOTIDE SEQUENCE [LARGE SCALE GENOMIC DNA]</scope>
    <source>
        <strain evidence="2">ATCC 700646 / DSM 10631 / Aspo-2</strain>
    </source>
</reference>
<dbReference type="PANTHER" id="PTHR42896">
    <property type="entry name" value="XYLULOSE-1,5-BISPHOSPHATE (XUBP) PHOSPHATASE"/>
    <property type="match status" value="1"/>
</dbReference>
<dbReference type="Gene3D" id="3.40.50.1000">
    <property type="entry name" value="HAD superfamily/HAD-like"/>
    <property type="match status" value="1"/>
</dbReference>
<dbReference type="STRING" id="643562.Daes_2543"/>
<dbReference type="InterPro" id="IPR041492">
    <property type="entry name" value="HAD_2"/>
</dbReference>
<dbReference type="GO" id="GO:0016787">
    <property type="term" value="F:hydrolase activity"/>
    <property type="evidence" value="ECO:0007669"/>
    <property type="project" value="UniProtKB-KW"/>
</dbReference>
<dbReference type="InterPro" id="IPR006439">
    <property type="entry name" value="HAD-SF_hydro_IA"/>
</dbReference>
<organism evidence="1 2">
    <name type="scientific">Pseudodesulfovibrio aespoeensis (strain ATCC 700646 / DSM 10631 / Aspo-2)</name>
    <name type="common">Desulfovibrio aespoeensis</name>
    <dbReference type="NCBI Taxonomy" id="643562"/>
    <lineage>
        <taxon>Bacteria</taxon>
        <taxon>Pseudomonadati</taxon>
        <taxon>Thermodesulfobacteriota</taxon>
        <taxon>Desulfovibrionia</taxon>
        <taxon>Desulfovibrionales</taxon>
        <taxon>Desulfovibrionaceae</taxon>
    </lineage>
</organism>
<dbReference type="InterPro" id="IPR023214">
    <property type="entry name" value="HAD_sf"/>
</dbReference>
<dbReference type="InterPro" id="IPR044999">
    <property type="entry name" value="CbbY-like"/>
</dbReference>
<dbReference type="Proteomes" id="UP000002191">
    <property type="component" value="Chromosome"/>
</dbReference>
<dbReference type="HOGENOM" id="CLU_045011_0_2_7"/>
<dbReference type="Pfam" id="PF13419">
    <property type="entry name" value="HAD_2"/>
    <property type="match status" value="1"/>
</dbReference>
<name>E6VVI5_PSEA9</name>
<sequence length="257" mass="28832">MSLEAIIWDVDGTLVDSEELHRAAFNTVFDEYGLDCRWSRKAYSKLLKVTGGKERIRYYAKLSGMEKSFPSSIEDMHARKTEIYHESIRLGKLHLRNGVKEILNRALEKGIRLAIATTTSMSNVEALFSSGVLQSEHWEIIVSGEHVTCKKPAPDVYLEVLRRLELDPMDCIAVEDSENGMESAVTAGVPTIITTNGYTRYQEFGKEIALVHCLKHGLTTLEGLKTPITINHFEAWHAAARHLVKGRVHPITSSSHS</sequence>
<proteinExistence type="predicted"/>
<dbReference type="InterPro" id="IPR036412">
    <property type="entry name" value="HAD-like_sf"/>
</dbReference>
<dbReference type="InterPro" id="IPR023198">
    <property type="entry name" value="PGP-like_dom2"/>
</dbReference>
<evidence type="ECO:0000313" key="2">
    <source>
        <dbReference type="Proteomes" id="UP000002191"/>
    </source>
</evidence>
<dbReference type="eggNOG" id="COG0637">
    <property type="taxonomic scope" value="Bacteria"/>
</dbReference>
<dbReference type="PRINTS" id="PR00413">
    <property type="entry name" value="HADHALOGNASE"/>
</dbReference>
<dbReference type="AlphaFoldDB" id="E6VVI5"/>
<keyword evidence="1" id="KW-0378">Hydrolase</keyword>
<dbReference type="OrthoDB" id="9778019at2"/>
<accession>E6VVI5</accession>
<evidence type="ECO:0000313" key="1">
    <source>
        <dbReference type="EMBL" id="ADU63543.1"/>
    </source>
</evidence>
<dbReference type="KEGG" id="das:Daes_2543"/>
<dbReference type="PANTHER" id="PTHR42896:SF2">
    <property type="entry name" value="CBBY-LIKE PROTEIN"/>
    <property type="match status" value="1"/>
</dbReference>
<protein>
    <submittedName>
        <fullName evidence="1">HAD-superfamily hydrolase, subfamily IA, variant 3</fullName>
    </submittedName>
</protein>
<dbReference type="NCBIfam" id="TIGR01509">
    <property type="entry name" value="HAD-SF-IA-v3"/>
    <property type="match status" value="1"/>
</dbReference>